<evidence type="ECO:0000313" key="2">
    <source>
        <dbReference type="Proteomes" id="UP000121784"/>
    </source>
</evidence>
<sequence>MNHVQNVTCVSIYIRKMNKLDIFIVDNFIKTYIKRFNDNEYNQFCKIFRLNSDFAKNDKDPSIKEILYILDEEFYYCKLRLFYDIVSVIPTCKYIYNSINNCLSNLLYISKYENKKIDYVSIDKIDKHHSIDDICYVYFYWRKNGYRGKYGKLFNELKSYDKIAIDYYKKDNIVGDNNILYCKANIGITALLFESTNIDIDFDIFFFNNISIWIRLQFKKYLVNKLNQY</sequence>
<dbReference type="InterPro" id="IPR043018">
    <property type="entry name" value="Poxvirus_sf"/>
</dbReference>
<dbReference type="EMBL" id="KM595078">
    <property type="protein sequence ID" value="AIT70784.1"/>
    <property type="molecule type" value="Genomic_DNA"/>
</dbReference>
<name>A0A097IW34_9POXV</name>
<reference evidence="1 2" key="1">
    <citation type="submission" date="2014-09" db="EMBL/GenBank/DDBJ databases">
        <title>Complete Genome Sequence of the Embu Virus Strain SPAn 880.</title>
        <authorList>
            <person name="Ibrahim M.S."/>
            <person name="Antwerpen M.H."/>
            <person name="Georgi E."/>
            <person name="Vette P."/>
            <person name="Zoeller G."/>
            <person name="Meyer H."/>
        </authorList>
    </citation>
    <scope>NUCLEOTIDE SEQUENCE [LARGE SCALE GENOMIC DNA]</scope>
    <source>
        <strain evidence="1">SPAn880</strain>
    </source>
</reference>
<organism evidence="1 2">
    <name type="scientific">Cotia virus</name>
    <dbReference type="NCBI Taxonomy" id="39444"/>
    <lineage>
        <taxon>Viruses</taxon>
        <taxon>Varidnaviria</taxon>
        <taxon>Bamfordvirae</taxon>
        <taxon>Nucleocytoviricota</taxon>
        <taxon>Pokkesviricetes</taxon>
        <taxon>Chitovirales</taxon>
        <taxon>Poxviridae</taxon>
        <taxon>Chordopoxvirinae</taxon>
        <taxon>Oryzopoxvirus</taxon>
        <taxon>Oryzopoxvirus cotia</taxon>
    </lineage>
</organism>
<dbReference type="Proteomes" id="UP000121784">
    <property type="component" value="Segment"/>
</dbReference>
<gene>
    <name evidence="1" type="primary">169</name>
</gene>
<dbReference type="Pfam" id="PF06227">
    <property type="entry name" value="Poxv_Bcl-2-like"/>
    <property type="match status" value="1"/>
</dbReference>
<dbReference type="InterPro" id="IPR022819">
    <property type="entry name" value="Poxvirus_Bcl-2-like"/>
</dbReference>
<dbReference type="Gene3D" id="1.10.437.20">
    <property type="entry name" value="dsDNA poxvirus"/>
    <property type="match status" value="1"/>
</dbReference>
<proteinExistence type="predicted"/>
<protein>
    <submittedName>
        <fullName evidence="1">Alpha amanitin sensitivity protein</fullName>
    </submittedName>
</protein>
<evidence type="ECO:0000313" key="1">
    <source>
        <dbReference type="EMBL" id="AIT70784.1"/>
    </source>
</evidence>
<accession>A0A097IW34</accession>